<evidence type="ECO:0000256" key="1">
    <source>
        <dbReference type="SAM" id="Phobius"/>
    </source>
</evidence>
<sequence length="197" mass="20815">MQQSQLVTPAHVLAGSWNIFLSVMLWGDSPVALAYGGAIFLALYIPALMVGSVILCPVISVPLVPPARVATAAQLKMKFLGSPAQCRASTLSCLPHAASRALVTPLLRTNVTLLVSPSARIELSTAVISLWKPSAVSQLGACSVLFVSASFCGLRAHAVPRSCPSHVGHPQHLYCPYAERLFLCRCAVASLTSRLPT</sequence>
<evidence type="ECO:0000313" key="2">
    <source>
        <dbReference type="EMBL" id="KAJ1122701.1"/>
    </source>
</evidence>
<reference evidence="2" key="1">
    <citation type="journal article" date="2022" name="bioRxiv">
        <title>Sequencing and chromosome-scale assembly of the giantPleurodeles waltlgenome.</title>
        <authorList>
            <person name="Brown T."/>
            <person name="Elewa A."/>
            <person name="Iarovenko S."/>
            <person name="Subramanian E."/>
            <person name="Araus A.J."/>
            <person name="Petzold A."/>
            <person name="Susuki M."/>
            <person name="Suzuki K.-i.T."/>
            <person name="Hayashi T."/>
            <person name="Toyoda A."/>
            <person name="Oliveira C."/>
            <person name="Osipova E."/>
            <person name="Leigh N.D."/>
            <person name="Simon A."/>
            <person name="Yun M.H."/>
        </authorList>
    </citation>
    <scope>NUCLEOTIDE SEQUENCE</scope>
    <source>
        <strain evidence="2">20211129_DDA</strain>
        <tissue evidence="2">Liver</tissue>
    </source>
</reference>
<dbReference type="Proteomes" id="UP001066276">
    <property type="component" value="Chromosome 7"/>
</dbReference>
<dbReference type="EMBL" id="JANPWB010000011">
    <property type="protein sequence ID" value="KAJ1122701.1"/>
    <property type="molecule type" value="Genomic_DNA"/>
</dbReference>
<keyword evidence="1" id="KW-0472">Membrane</keyword>
<feature type="transmembrane region" description="Helical" evidence="1">
    <location>
        <begin position="6"/>
        <end position="26"/>
    </location>
</feature>
<dbReference type="AlphaFoldDB" id="A0AAV7P3D0"/>
<gene>
    <name evidence="2" type="ORF">NDU88_001186</name>
</gene>
<keyword evidence="3" id="KW-1185">Reference proteome</keyword>
<proteinExistence type="predicted"/>
<evidence type="ECO:0000313" key="3">
    <source>
        <dbReference type="Proteomes" id="UP001066276"/>
    </source>
</evidence>
<feature type="transmembrane region" description="Helical" evidence="1">
    <location>
        <begin position="33"/>
        <end position="55"/>
    </location>
</feature>
<accession>A0AAV7P3D0</accession>
<organism evidence="2 3">
    <name type="scientific">Pleurodeles waltl</name>
    <name type="common">Iberian ribbed newt</name>
    <dbReference type="NCBI Taxonomy" id="8319"/>
    <lineage>
        <taxon>Eukaryota</taxon>
        <taxon>Metazoa</taxon>
        <taxon>Chordata</taxon>
        <taxon>Craniata</taxon>
        <taxon>Vertebrata</taxon>
        <taxon>Euteleostomi</taxon>
        <taxon>Amphibia</taxon>
        <taxon>Batrachia</taxon>
        <taxon>Caudata</taxon>
        <taxon>Salamandroidea</taxon>
        <taxon>Salamandridae</taxon>
        <taxon>Pleurodelinae</taxon>
        <taxon>Pleurodeles</taxon>
    </lineage>
</organism>
<keyword evidence="1" id="KW-1133">Transmembrane helix</keyword>
<protein>
    <submittedName>
        <fullName evidence="2">Uncharacterized protein</fullName>
    </submittedName>
</protein>
<comment type="caution">
    <text evidence="2">The sequence shown here is derived from an EMBL/GenBank/DDBJ whole genome shotgun (WGS) entry which is preliminary data.</text>
</comment>
<name>A0AAV7P3D0_PLEWA</name>
<keyword evidence="1" id="KW-0812">Transmembrane</keyword>